<organism evidence="5 6">
    <name type="scientific">Marinomonas aquimarina</name>
    <dbReference type="NCBI Taxonomy" id="295068"/>
    <lineage>
        <taxon>Bacteria</taxon>
        <taxon>Pseudomonadati</taxon>
        <taxon>Pseudomonadota</taxon>
        <taxon>Gammaproteobacteria</taxon>
        <taxon>Oceanospirillales</taxon>
        <taxon>Oceanospirillaceae</taxon>
        <taxon>Marinomonas</taxon>
    </lineage>
</organism>
<evidence type="ECO:0000313" key="6">
    <source>
        <dbReference type="Proteomes" id="UP000092627"/>
    </source>
</evidence>
<dbReference type="InterPro" id="IPR051909">
    <property type="entry name" value="MFP_Cation_Efflux"/>
</dbReference>
<dbReference type="GO" id="GO:0030313">
    <property type="term" value="C:cell envelope"/>
    <property type="evidence" value="ECO:0007669"/>
    <property type="project" value="TreeGrafter"/>
</dbReference>
<dbReference type="PANTHER" id="PTHR30097:SF4">
    <property type="entry name" value="SLR6042 PROTEIN"/>
    <property type="match status" value="1"/>
</dbReference>
<dbReference type="GeneID" id="92659827"/>
<dbReference type="STRING" id="295068.MAQ5080_02853"/>
<dbReference type="GO" id="GO:0015679">
    <property type="term" value="P:plasma membrane copper ion transport"/>
    <property type="evidence" value="ECO:0007669"/>
    <property type="project" value="TreeGrafter"/>
</dbReference>
<dbReference type="Gene3D" id="2.40.50.100">
    <property type="match status" value="1"/>
</dbReference>
<dbReference type="Pfam" id="PF25967">
    <property type="entry name" value="RND-MFP_C"/>
    <property type="match status" value="1"/>
</dbReference>
<evidence type="ECO:0000256" key="2">
    <source>
        <dbReference type="SAM" id="MobiDB-lite"/>
    </source>
</evidence>
<keyword evidence="6" id="KW-1185">Reference proteome</keyword>
<dbReference type="PANTHER" id="PTHR30097">
    <property type="entry name" value="CATION EFFLUX SYSTEM PROTEIN CUSB"/>
    <property type="match status" value="1"/>
</dbReference>
<keyword evidence="3" id="KW-0732">Signal</keyword>
<dbReference type="OrthoDB" id="7059230at2"/>
<evidence type="ECO:0000259" key="4">
    <source>
        <dbReference type="Pfam" id="PF25967"/>
    </source>
</evidence>
<accession>A0A1A8TL98</accession>
<proteinExistence type="predicted"/>
<dbReference type="GO" id="GO:0060003">
    <property type="term" value="P:copper ion export"/>
    <property type="evidence" value="ECO:0007669"/>
    <property type="project" value="TreeGrafter"/>
</dbReference>
<feature type="domain" description="Multidrug resistance protein MdtA-like C-terminal permuted SH3" evidence="4">
    <location>
        <begin position="308"/>
        <end position="364"/>
    </location>
</feature>
<evidence type="ECO:0000256" key="1">
    <source>
        <dbReference type="ARBA" id="ARBA00022448"/>
    </source>
</evidence>
<dbReference type="InterPro" id="IPR058627">
    <property type="entry name" value="MdtA-like_C"/>
</dbReference>
<evidence type="ECO:0000256" key="3">
    <source>
        <dbReference type="SAM" id="SignalP"/>
    </source>
</evidence>
<protein>
    <submittedName>
        <fullName evidence="5">Multidrug resistance protein MdtA</fullName>
    </submittedName>
</protein>
<feature type="region of interest" description="Disordered" evidence="2">
    <location>
        <begin position="27"/>
        <end position="56"/>
    </location>
</feature>
<evidence type="ECO:0000313" key="5">
    <source>
        <dbReference type="EMBL" id="SBS34396.1"/>
    </source>
</evidence>
<feature type="signal peptide" evidence="3">
    <location>
        <begin position="1"/>
        <end position="25"/>
    </location>
</feature>
<feature type="chain" id="PRO_5008379128" evidence="3">
    <location>
        <begin position="26"/>
        <end position="371"/>
    </location>
</feature>
<name>A0A1A8TL98_9GAMM</name>
<gene>
    <name evidence="5" type="primary">mdtA_2</name>
    <name evidence="5" type="ORF">MAQ5080_02853</name>
</gene>
<dbReference type="EMBL" id="FLOC01000018">
    <property type="protein sequence ID" value="SBS34396.1"/>
    <property type="molecule type" value="Genomic_DNA"/>
</dbReference>
<dbReference type="AlphaFoldDB" id="A0A1A8TL98"/>
<reference evidence="5 6" key="1">
    <citation type="submission" date="2016-06" db="EMBL/GenBank/DDBJ databases">
        <authorList>
            <person name="Kjaerup R.B."/>
            <person name="Dalgaard T.S."/>
            <person name="Juul-Madsen H.R."/>
        </authorList>
    </citation>
    <scope>NUCLEOTIDE SEQUENCE [LARGE SCALE GENOMIC DNA]</scope>
    <source>
        <strain evidence="5 6">CECT 5080</strain>
    </source>
</reference>
<dbReference type="SUPFAM" id="SSF111369">
    <property type="entry name" value="HlyD-like secretion proteins"/>
    <property type="match status" value="1"/>
</dbReference>
<sequence>MKRNFRFLMTTAMAAALALAAPAFAHDGHDHGDEAPAASSNGPQRQPDGSVFLPKPSQRQIGVRTQLIKQEPLARSHELAGKVIMDPTTGGKVQAMVMGRLVPGPDGLPQIGQSVRKGQVLAYIEPASGVLERSGQMAQVAELRAGQALAQKRLARLRELSETVPRKEIEAAESEVNSLTERARALSGGLAGRDVLKAPVSGVIASSPAVAGQVVDARELVFEVVDPTQLRIEALAYDPAMAQNLAGAALAVGGQKVPLSFVGAASSLREQALPMLFKGTSESLSRLAVGMPVVVFVQEATTVPGYRVPSGALMKNPANQNIVWVKDQAERFEPRVVNITPLDGASIAVTSGLADGDRVVVEGASLINQVR</sequence>
<dbReference type="Proteomes" id="UP000092627">
    <property type="component" value="Unassembled WGS sequence"/>
</dbReference>
<keyword evidence="1" id="KW-0813">Transport</keyword>
<dbReference type="Gene3D" id="2.40.420.20">
    <property type="match status" value="1"/>
</dbReference>
<dbReference type="RefSeq" id="WP_003821159.1">
    <property type="nucleotide sequence ID" value="NZ_FLOC01000018.1"/>
</dbReference>